<keyword evidence="3" id="KW-0479">Metal-binding</keyword>
<dbReference type="CDD" id="cd02968">
    <property type="entry name" value="SCO"/>
    <property type="match status" value="1"/>
</dbReference>
<dbReference type="Pfam" id="PF02630">
    <property type="entry name" value="SCO1-SenC"/>
    <property type="match status" value="1"/>
</dbReference>
<dbReference type="PANTHER" id="PTHR12151">
    <property type="entry name" value="ELECTRON TRANSPORT PROTIN SCO1/SENC FAMILY MEMBER"/>
    <property type="match status" value="1"/>
</dbReference>
<keyword evidence="7" id="KW-1185">Reference proteome</keyword>
<gene>
    <name evidence="6" type="ORF">WM40_01210</name>
</gene>
<dbReference type="PROSITE" id="PS51352">
    <property type="entry name" value="THIOREDOXIN_2"/>
    <property type="match status" value="1"/>
</dbReference>
<name>A0A0F5K563_9BURK</name>
<dbReference type="InterPro" id="IPR003782">
    <property type="entry name" value="SCO1/SenC"/>
</dbReference>
<feature type="binding site" evidence="3">
    <location>
        <position position="159"/>
    </location>
    <ligand>
        <name>Cu cation</name>
        <dbReference type="ChEBI" id="CHEBI:23378"/>
    </ligand>
</feature>
<keyword evidence="4" id="KW-1015">Disulfide bond</keyword>
<evidence type="ECO:0000256" key="3">
    <source>
        <dbReference type="PIRSR" id="PIRSR603782-1"/>
    </source>
</evidence>
<proteinExistence type="inferred from homology"/>
<protein>
    <recommendedName>
        <fullName evidence="5">Thioredoxin domain-containing protein</fullName>
    </recommendedName>
</protein>
<evidence type="ECO:0000259" key="5">
    <source>
        <dbReference type="PROSITE" id="PS51352"/>
    </source>
</evidence>
<dbReference type="InterPro" id="IPR013766">
    <property type="entry name" value="Thioredoxin_domain"/>
</dbReference>
<dbReference type="STRING" id="28092.WM40_01210"/>
<dbReference type="Gene3D" id="3.40.30.10">
    <property type="entry name" value="Glutaredoxin"/>
    <property type="match status" value="1"/>
</dbReference>
<evidence type="ECO:0000256" key="4">
    <source>
        <dbReference type="PIRSR" id="PIRSR603782-2"/>
    </source>
</evidence>
<feature type="disulfide bond" description="Redox-active" evidence="4">
    <location>
        <begin position="59"/>
        <end position="63"/>
    </location>
</feature>
<comment type="caution">
    <text evidence="6">The sequence shown here is derived from an EMBL/GenBank/DDBJ whole genome shotgun (WGS) entry which is preliminary data.</text>
</comment>
<dbReference type="PATRIC" id="fig|28092.6.peg.269"/>
<sequence>MSAALGGCGKRGADFANLDITGSRDFDPRFSLADSHGTLRTIADWHGKVVVLLFGYAQCPDVCPTSLAELARAKERLGADGNRLQVVFLTVDPDRDTPAILTEYVRAFDAGFVALRPETDAAVQQLAKQFHIYVAKTPATSAAGASMSQPGAGHYGIAHTAASFVFDPEGRLRLYAKDGEGVDRWVHDARLLLAPERTGAA</sequence>
<evidence type="ECO:0000313" key="6">
    <source>
        <dbReference type="EMBL" id="KKB65266.1"/>
    </source>
</evidence>
<accession>A0A0F5K563</accession>
<dbReference type="EMBL" id="LAQU01000001">
    <property type="protein sequence ID" value="KKB65266.1"/>
    <property type="molecule type" value="Genomic_DNA"/>
</dbReference>
<evidence type="ECO:0000256" key="1">
    <source>
        <dbReference type="ARBA" id="ARBA00010996"/>
    </source>
</evidence>
<dbReference type="RefSeq" id="WP_046151900.1">
    <property type="nucleotide sequence ID" value="NZ_CP191271.1"/>
</dbReference>
<feature type="domain" description="Thioredoxin" evidence="5">
    <location>
        <begin position="21"/>
        <end position="198"/>
    </location>
</feature>
<reference evidence="6 7" key="1">
    <citation type="submission" date="2015-03" db="EMBL/GenBank/DDBJ databases">
        <title>Draft Genome Sequence of Burkholderia andropogonis type strain ICMP2807, isolated from Sorghum bicolor.</title>
        <authorList>
            <person name="Lopes-Santos L."/>
            <person name="Castro D.B."/>
            <person name="Ottoboni L.M."/>
            <person name="Park D."/>
            <person name="Weirc B.S."/>
            <person name="Destefano S.A."/>
        </authorList>
    </citation>
    <scope>NUCLEOTIDE SEQUENCE [LARGE SCALE GENOMIC DNA]</scope>
    <source>
        <strain evidence="6 7">ICMP2807</strain>
    </source>
</reference>
<evidence type="ECO:0000313" key="7">
    <source>
        <dbReference type="Proteomes" id="UP000033618"/>
    </source>
</evidence>
<dbReference type="PANTHER" id="PTHR12151:SF25">
    <property type="entry name" value="LINALOOL DEHYDRATASE_ISOMERASE DOMAIN-CONTAINING PROTEIN"/>
    <property type="match status" value="1"/>
</dbReference>
<feature type="binding site" evidence="3">
    <location>
        <position position="59"/>
    </location>
    <ligand>
        <name>Cu cation</name>
        <dbReference type="ChEBI" id="CHEBI:23378"/>
    </ligand>
</feature>
<dbReference type="GO" id="GO:0046872">
    <property type="term" value="F:metal ion binding"/>
    <property type="evidence" value="ECO:0007669"/>
    <property type="project" value="UniProtKB-KW"/>
</dbReference>
<keyword evidence="2 3" id="KW-0186">Copper</keyword>
<feature type="binding site" evidence="3">
    <location>
        <position position="63"/>
    </location>
    <ligand>
        <name>Cu cation</name>
        <dbReference type="ChEBI" id="CHEBI:23378"/>
    </ligand>
</feature>
<dbReference type="AlphaFoldDB" id="A0A0F5K563"/>
<evidence type="ECO:0000256" key="2">
    <source>
        <dbReference type="ARBA" id="ARBA00023008"/>
    </source>
</evidence>
<dbReference type="Proteomes" id="UP000033618">
    <property type="component" value="Unassembled WGS sequence"/>
</dbReference>
<dbReference type="SUPFAM" id="SSF52833">
    <property type="entry name" value="Thioredoxin-like"/>
    <property type="match status" value="1"/>
</dbReference>
<dbReference type="InterPro" id="IPR036249">
    <property type="entry name" value="Thioredoxin-like_sf"/>
</dbReference>
<organism evidence="6 7">
    <name type="scientific">Robbsia andropogonis</name>
    <dbReference type="NCBI Taxonomy" id="28092"/>
    <lineage>
        <taxon>Bacteria</taxon>
        <taxon>Pseudomonadati</taxon>
        <taxon>Pseudomonadota</taxon>
        <taxon>Betaproteobacteria</taxon>
        <taxon>Burkholderiales</taxon>
        <taxon>Burkholderiaceae</taxon>
        <taxon>Robbsia</taxon>
    </lineage>
</organism>
<comment type="similarity">
    <text evidence="1">Belongs to the SCO1/2 family.</text>
</comment>